<dbReference type="GO" id="GO:0046872">
    <property type="term" value="F:metal ion binding"/>
    <property type="evidence" value="ECO:0007669"/>
    <property type="project" value="UniProtKB-KW"/>
</dbReference>
<dbReference type="PROSITE" id="PS01347">
    <property type="entry name" value="MRAY_1"/>
    <property type="match status" value="1"/>
</dbReference>
<evidence type="ECO:0000256" key="6">
    <source>
        <dbReference type="ARBA" id="ARBA00022960"/>
    </source>
</evidence>
<feature type="transmembrane region" description="Helical" evidence="12">
    <location>
        <begin position="135"/>
        <end position="152"/>
    </location>
</feature>
<keyword evidence="7 12" id="KW-0573">Peptidoglycan synthesis</keyword>
<feature type="transmembrane region" description="Helical" evidence="12">
    <location>
        <begin position="97"/>
        <end position="115"/>
    </location>
</feature>
<keyword evidence="5 12" id="KW-0812">Transmembrane</keyword>
<accession>A0A0A2G4I3</accession>
<reference evidence="15 16" key="1">
    <citation type="submission" date="2014-08" db="EMBL/GenBank/DDBJ databases">
        <title>Porphyromonas gingivicanis strain:COT-022_OH1391 Genome sequencing.</title>
        <authorList>
            <person name="Wallis C."/>
            <person name="Deusch O."/>
            <person name="O'Flynn C."/>
            <person name="Davis I."/>
            <person name="Jospin G."/>
            <person name="Darling A.E."/>
            <person name="Coil D.A."/>
            <person name="Alexiev A."/>
            <person name="Horsfall A."/>
            <person name="Kirkwood N."/>
            <person name="Harris S."/>
            <person name="Eisen J.A."/>
        </authorList>
    </citation>
    <scope>NUCLEOTIDE SEQUENCE [LARGE SCALE GENOMIC DNA]</scope>
    <source>
        <strain evidence="16">COT-022 OH1391</strain>
    </source>
</reference>
<sequence>MLYYLSDLLTEWQIPGSRLFYYVSFRATMAFILALVLATWVGSGIINYLRKHQIGEVVRDLGLEGEASKKNTPTMGGIIIILAILIPTLLWARLDNIYVILMIITTLLMTMVGFLDDYIKVFRKNKDGLKGKYKILVQVILGLIIGTVLYLSPEATIRENKEVRNEGTIENVLFEKEQVKSTKTTIPFFKNNNFDYADILPVPDQYKQVVGWLLFITITILIITYLSNCVNLTDGLDGLAAGSSAPVGLVLLILAYVSSHIQMASYLNIMYIPGAEELVIFAAAFVGATIGFLWFNSYPAQVFMGDTGSLALGGIIAAFAIIIRKEFLLPIMCGLFIIEGLSTMLQVGYYKYTRKRYGEPRRILRMAPLHHHFQKGDADQIKSIIQHPHKKIAENKIVVRFWLIAIILAALSVATLKMR</sequence>
<dbReference type="InterPro" id="IPR003524">
    <property type="entry name" value="PNAcMuramoyl-5peptid_Trfase"/>
</dbReference>
<feature type="transmembrane region" description="Helical" evidence="12">
    <location>
        <begin position="397"/>
        <end position="416"/>
    </location>
</feature>
<dbReference type="GO" id="GO:0051992">
    <property type="term" value="F:UDP-N-acetylmuramoyl-L-alanyl-D-glutamyl-meso-2,6-diaminopimelyl-D-alanyl-D-alanine:undecaprenyl-phosphate transferase activity"/>
    <property type="evidence" value="ECO:0007669"/>
    <property type="project" value="RHEA"/>
</dbReference>
<evidence type="ECO:0000256" key="11">
    <source>
        <dbReference type="ARBA" id="ARBA00023316"/>
    </source>
</evidence>
<keyword evidence="12 14" id="KW-0479">Metal-binding</keyword>
<name>A0A0A2G4I3_9PORP</name>
<dbReference type="EC" id="2.7.8.13" evidence="12 13"/>
<dbReference type="GO" id="GO:0051301">
    <property type="term" value="P:cell division"/>
    <property type="evidence" value="ECO:0007669"/>
    <property type="project" value="UniProtKB-KW"/>
</dbReference>
<feature type="transmembrane region" description="Helical" evidence="12">
    <location>
        <begin position="209"/>
        <end position="227"/>
    </location>
</feature>
<dbReference type="eggNOG" id="COG0472">
    <property type="taxonomic scope" value="Bacteria"/>
</dbReference>
<feature type="binding site" evidence="14">
    <location>
        <position position="306"/>
    </location>
    <ligand>
        <name>Mg(2+)</name>
        <dbReference type="ChEBI" id="CHEBI:18420"/>
    </ligand>
</feature>
<dbReference type="CDD" id="cd06852">
    <property type="entry name" value="GT_MraY"/>
    <property type="match status" value="1"/>
</dbReference>
<keyword evidence="4 12" id="KW-0808">Transferase</keyword>
<evidence type="ECO:0000256" key="10">
    <source>
        <dbReference type="ARBA" id="ARBA00023306"/>
    </source>
</evidence>
<dbReference type="GO" id="GO:0008360">
    <property type="term" value="P:regulation of cell shape"/>
    <property type="evidence" value="ECO:0007669"/>
    <property type="project" value="UniProtKB-KW"/>
</dbReference>
<feature type="transmembrane region" description="Helical" evidence="12">
    <location>
        <begin position="302"/>
        <end position="323"/>
    </location>
</feature>
<evidence type="ECO:0000256" key="7">
    <source>
        <dbReference type="ARBA" id="ARBA00022984"/>
    </source>
</evidence>
<dbReference type="Pfam" id="PF00953">
    <property type="entry name" value="Glycos_transf_4"/>
    <property type="match status" value="1"/>
</dbReference>
<evidence type="ECO:0000256" key="1">
    <source>
        <dbReference type="ARBA" id="ARBA00004141"/>
    </source>
</evidence>
<dbReference type="AlphaFoldDB" id="A0A0A2G4I3"/>
<dbReference type="Pfam" id="PF10555">
    <property type="entry name" value="MraY_sig1"/>
    <property type="match status" value="1"/>
</dbReference>
<dbReference type="NCBIfam" id="TIGR00445">
    <property type="entry name" value="mraY"/>
    <property type="match status" value="1"/>
</dbReference>
<comment type="cofactor">
    <cofactor evidence="12 14">
        <name>Mg(2+)</name>
        <dbReference type="ChEBI" id="CHEBI:18420"/>
    </cofactor>
</comment>
<proteinExistence type="inferred from homology"/>
<evidence type="ECO:0000256" key="2">
    <source>
        <dbReference type="ARBA" id="ARBA00005583"/>
    </source>
</evidence>
<evidence type="ECO:0000313" key="15">
    <source>
        <dbReference type="EMBL" id="KGN97275.1"/>
    </source>
</evidence>
<evidence type="ECO:0000256" key="8">
    <source>
        <dbReference type="ARBA" id="ARBA00022989"/>
    </source>
</evidence>
<dbReference type="InterPro" id="IPR000715">
    <property type="entry name" value="Glycosyl_transferase_4"/>
</dbReference>
<feature type="transmembrane region" description="Helical" evidence="12">
    <location>
        <begin position="329"/>
        <end position="352"/>
    </location>
</feature>
<evidence type="ECO:0000256" key="4">
    <source>
        <dbReference type="ARBA" id="ARBA00022679"/>
    </source>
</evidence>
<evidence type="ECO:0000256" key="3">
    <source>
        <dbReference type="ARBA" id="ARBA00022618"/>
    </source>
</evidence>
<dbReference type="GO" id="GO:0005886">
    <property type="term" value="C:plasma membrane"/>
    <property type="evidence" value="ECO:0007669"/>
    <property type="project" value="UniProtKB-SubCell"/>
</dbReference>
<comment type="caution">
    <text evidence="15">The sequence shown here is derived from an EMBL/GenBank/DDBJ whole genome shotgun (WGS) entry which is preliminary data.</text>
</comment>
<dbReference type="EMBL" id="JQZW01000015">
    <property type="protein sequence ID" value="KGN97275.1"/>
    <property type="molecule type" value="Genomic_DNA"/>
</dbReference>
<comment type="catalytic activity">
    <reaction evidence="12">
        <text>UDP-N-acetyl-alpha-D-muramoyl-L-alanyl-gamma-D-glutamyl-meso-2,6-diaminopimeloyl-D-alanyl-D-alanine + di-trans,octa-cis-undecaprenyl phosphate = di-trans,octa-cis-undecaprenyl diphospho-N-acetyl-alpha-D-muramoyl-L-alanyl-D-glutamyl-meso-2,6-diaminopimeloyl-D-alanyl-D-alanine + UMP</text>
        <dbReference type="Rhea" id="RHEA:28386"/>
        <dbReference type="ChEBI" id="CHEBI:57865"/>
        <dbReference type="ChEBI" id="CHEBI:60392"/>
        <dbReference type="ChEBI" id="CHEBI:61386"/>
        <dbReference type="ChEBI" id="CHEBI:61387"/>
        <dbReference type="EC" id="2.7.8.13"/>
    </reaction>
</comment>
<comment type="subcellular location">
    <subcellularLocation>
        <location evidence="12">Cell membrane</location>
        <topology evidence="12">Multi-pass membrane protein</topology>
    </subcellularLocation>
    <subcellularLocation>
        <location evidence="1">Membrane</location>
        <topology evidence="1">Multi-pass membrane protein</topology>
    </subcellularLocation>
</comment>
<feature type="transmembrane region" description="Helical" evidence="12">
    <location>
        <begin position="74"/>
        <end position="91"/>
    </location>
</feature>
<keyword evidence="16" id="KW-1185">Reference proteome</keyword>
<dbReference type="PANTHER" id="PTHR22926">
    <property type="entry name" value="PHOSPHO-N-ACETYLMURAMOYL-PENTAPEPTIDE-TRANSFERASE"/>
    <property type="match status" value="1"/>
</dbReference>
<evidence type="ECO:0000256" key="12">
    <source>
        <dbReference type="HAMAP-Rule" id="MF_00038"/>
    </source>
</evidence>
<comment type="similarity">
    <text evidence="2 12">Belongs to the glycosyltransferase 4 family. MraY subfamily.</text>
</comment>
<protein>
    <recommendedName>
        <fullName evidence="12 13">Phospho-N-acetylmuramoyl-pentapeptide-transferase</fullName>
        <ecNumber evidence="12 13">2.7.8.13</ecNumber>
    </recommendedName>
    <alternativeName>
        <fullName evidence="12">UDP-MurNAc-pentapeptide phosphotransferase</fullName>
    </alternativeName>
</protein>
<keyword evidence="6 12" id="KW-0133">Cell shape</keyword>
<feature type="transmembrane region" description="Helical" evidence="12">
    <location>
        <begin position="239"/>
        <end position="258"/>
    </location>
</feature>
<dbReference type="STRING" id="266762.HQ36_07995"/>
<dbReference type="HAMAP" id="MF_00038">
    <property type="entry name" value="MraY"/>
    <property type="match status" value="1"/>
</dbReference>
<dbReference type="PROSITE" id="PS01348">
    <property type="entry name" value="MRAY_2"/>
    <property type="match status" value="1"/>
</dbReference>
<organism evidence="15 16">
    <name type="scientific">Porphyromonas gingivicanis</name>
    <dbReference type="NCBI Taxonomy" id="266762"/>
    <lineage>
        <taxon>Bacteria</taxon>
        <taxon>Pseudomonadati</taxon>
        <taxon>Bacteroidota</taxon>
        <taxon>Bacteroidia</taxon>
        <taxon>Bacteroidales</taxon>
        <taxon>Porphyromonadaceae</taxon>
        <taxon>Porphyromonas</taxon>
    </lineage>
</organism>
<feature type="transmembrane region" description="Helical" evidence="12">
    <location>
        <begin position="278"/>
        <end position="295"/>
    </location>
</feature>
<dbReference type="GO" id="GO:0071555">
    <property type="term" value="P:cell wall organization"/>
    <property type="evidence" value="ECO:0007669"/>
    <property type="project" value="UniProtKB-KW"/>
</dbReference>
<dbReference type="GO" id="GO:0008963">
    <property type="term" value="F:phospho-N-acetylmuramoyl-pentapeptide-transferase activity"/>
    <property type="evidence" value="ECO:0007669"/>
    <property type="project" value="UniProtKB-UniRule"/>
</dbReference>
<keyword evidence="8 12" id="KW-1133">Transmembrane helix</keyword>
<evidence type="ECO:0000256" key="14">
    <source>
        <dbReference type="PIRSR" id="PIRSR600715-1"/>
    </source>
</evidence>
<dbReference type="Proteomes" id="UP000030134">
    <property type="component" value="Unassembled WGS sequence"/>
</dbReference>
<evidence type="ECO:0000256" key="9">
    <source>
        <dbReference type="ARBA" id="ARBA00023136"/>
    </source>
</evidence>
<feature type="binding site" evidence="14">
    <location>
        <position position="231"/>
    </location>
    <ligand>
        <name>Mg(2+)</name>
        <dbReference type="ChEBI" id="CHEBI:18420"/>
    </ligand>
</feature>
<dbReference type="InterPro" id="IPR018480">
    <property type="entry name" value="PNAcMuramoyl-5peptid_Trfase_CS"/>
</dbReference>
<comment type="pathway">
    <text evidence="12">Cell wall biogenesis; peptidoglycan biosynthesis.</text>
</comment>
<feature type="transmembrane region" description="Helical" evidence="12">
    <location>
        <begin position="20"/>
        <end position="41"/>
    </location>
</feature>
<dbReference type="UniPathway" id="UPA00219"/>
<comment type="function">
    <text evidence="12">Catalyzes the initial step of the lipid cycle reactions in the biosynthesis of the cell wall peptidoglycan: transfers peptidoglycan precursor phospho-MurNAc-pentapeptide from UDP-MurNAc-pentapeptide onto the lipid carrier undecaprenyl phosphate, yielding undecaprenyl-pyrophosphoryl-MurNAc-pentapeptide, known as lipid I.</text>
</comment>
<evidence type="ECO:0000256" key="13">
    <source>
        <dbReference type="NCBIfam" id="TIGR00445"/>
    </source>
</evidence>
<gene>
    <name evidence="12" type="primary">mraY</name>
    <name evidence="15" type="ORF">HQ36_07995</name>
</gene>
<keyword evidence="3 12" id="KW-0132">Cell division</keyword>
<keyword evidence="10 12" id="KW-0131">Cell cycle</keyword>
<evidence type="ECO:0000256" key="5">
    <source>
        <dbReference type="ARBA" id="ARBA00022692"/>
    </source>
</evidence>
<dbReference type="PANTHER" id="PTHR22926:SF5">
    <property type="entry name" value="PHOSPHO-N-ACETYLMURAMOYL-PENTAPEPTIDE-TRANSFERASE HOMOLOG"/>
    <property type="match status" value="1"/>
</dbReference>
<dbReference type="RefSeq" id="WP_036884924.1">
    <property type="nucleotide sequence ID" value="NZ_JQZW01000015.1"/>
</dbReference>
<keyword evidence="12" id="KW-1003">Cell membrane</keyword>
<keyword evidence="12 14" id="KW-0460">Magnesium</keyword>
<keyword evidence="11 12" id="KW-0961">Cell wall biogenesis/degradation</keyword>
<keyword evidence="9 12" id="KW-0472">Membrane</keyword>
<evidence type="ECO:0000313" key="16">
    <source>
        <dbReference type="Proteomes" id="UP000030134"/>
    </source>
</evidence>
<dbReference type="GO" id="GO:0009252">
    <property type="term" value="P:peptidoglycan biosynthetic process"/>
    <property type="evidence" value="ECO:0007669"/>
    <property type="project" value="UniProtKB-UniRule"/>
</dbReference>
<dbReference type="OrthoDB" id="9805475at2"/>